<dbReference type="AlphaFoldDB" id="A0AAV4N1Q9"/>
<protein>
    <submittedName>
        <fullName evidence="2">Uncharacterized protein</fullName>
    </submittedName>
</protein>
<proteinExistence type="predicted"/>
<reference evidence="2 3" key="1">
    <citation type="submission" date="2021-06" db="EMBL/GenBank/DDBJ databases">
        <title>Caerostris extrusa draft genome.</title>
        <authorList>
            <person name="Kono N."/>
            <person name="Arakawa K."/>
        </authorList>
    </citation>
    <scope>NUCLEOTIDE SEQUENCE [LARGE SCALE GENOMIC DNA]</scope>
</reference>
<dbReference type="Proteomes" id="UP001054945">
    <property type="component" value="Unassembled WGS sequence"/>
</dbReference>
<organism evidence="2 3">
    <name type="scientific">Caerostris extrusa</name>
    <name type="common">Bark spider</name>
    <name type="synonym">Caerostris bankana</name>
    <dbReference type="NCBI Taxonomy" id="172846"/>
    <lineage>
        <taxon>Eukaryota</taxon>
        <taxon>Metazoa</taxon>
        <taxon>Ecdysozoa</taxon>
        <taxon>Arthropoda</taxon>
        <taxon>Chelicerata</taxon>
        <taxon>Arachnida</taxon>
        <taxon>Araneae</taxon>
        <taxon>Araneomorphae</taxon>
        <taxon>Entelegynae</taxon>
        <taxon>Araneoidea</taxon>
        <taxon>Araneidae</taxon>
        <taxon>Caerostris</taxon>
    </lineage>
</organism>
<feature type="compositionally biased region" description="Low complexity" evidence="1">
    <location>
        <begin position="75"/>
        <end position="88"/>
    </location>
</feature>
<sequence length="124" mass="13127">MTYVTHSALRWATTHNWARRTLLCALLRPHPTDTWGPVAMPIRGRGHPLTWRAATAPTRPLTTRIPSPAERTFAGAAAASAAGGAPAHGLERGGRNLAFPEFPPSPASWLDEVDGGGGAPAVQY</sequence>
<feature type="region of interest" description="Disordered" evidence="1">
    <location>
        <begin position="75"/>
        <end position="124"/>
    </location>
</feature>
<name>A0AAV4N1Q9_CAEEX</name>
<accession>A0AAV4N1Q9</accession>
<dbReference type="EMBL" id="BPLR01002827">
    <property type="protein sequence ID" value="GIX78195.1"/>
    <property type="molecule type" value="Genomic_DNA"/>
</dbReference>
<comment type="caution">
    <text evidence="2">The sequence shown here is derived from an EMBL/GenBank/DDBJ whole genome shotgun (WGS) entry which is preliminary data.</text>
</comment>
<evidence type="ECO:0000256" key="1">
    <source>
        <dbReference type="SAM" id="MobiDB-lite"/>
    </source>
</evidence>
<evidence type="ECO:0000313" key="2">
    <source>
        <dbReference type="EMBL" id="GIX78195.1"/>
    </source>
</evidence>
<keyword evidence="3" id="KW-1185">Reference proteome</keyword>
<gene>
    <name evidence="2" type="ORF">CEXT_27081</name>
</gene>
<evidence type="ECO:0000313" key="3">
    <source>
        <dbReference type="Proteomes" id="UP001054945"/>
    </source>
</evidence>
<feature type="compositionally biased region" description="Gly residues" evidence="1">
    <location>
        <begin position="115"/>
        <end position="124"/>
    </location>
</feature>